<dbReference type="AlphaFoldDB" id="B0D5P0"/>
<name>B0D5P0_LACBS</name>
<organism evidence="2">
    <name type="scientific">Laccaria bicolor (strain S238N-H82 / ATCC MYA-4686)</name>
    <name type="common">Bicoloured deceiver</name>
    <name type="synonym">Laccaria laccata var. bicolor</name>
    <dbReference type="NCBI Taxonomy" id="486041"/>
    <lineage>
        <taxon>Eukaryota</taxon>
        <taxon>Fungi</taxon>
        <taxon>Dikarya</taxon>
        <taxon>Basidiomycota</taxon>
        <taxon>Agaricomycotina</taxon>
        <taxon>Agaricomycetes</taxon>
        <taxon>Agaricomycetidae</taxon>
        <taxon>Agaricales</taxon>
        <taxon>Agaricineae</taxon>
        <taxon>Hydnangiaceae</taxon>
        <taxon>Laccaria</taxon>
    </lineage>
</organism>
<dbReference type="GeneID" id="6074757"/>
<keyword evidence="2" id="KW-1185">Reference proteome</keyword>
<dbReference type="EMBL" id="DS547098">
    <property type="protein sequence ID" value="EDR09807.1"/>
    <property type="molecule type" value="Genomic_DNA"/>
</dbReference>
<dbReference type="RefSeq" id="XP_001879192.1">
    <property type="nucleotide sequence ID" value="XM_001879157.1"/>
</dbReference>
<protein>
    <submittedName>
        <fullName evidence="1">Predicted protein</fullName>
    </submittedName>
</protein>
<evidence type="ECO:0000313" key="1">
    <source>
        <dbReference type="EMBL" id="EDR09807.1"/>
    </source>
</evidence>
<dbReference type="KEGG" id="lbc:LACBIDRAFT_317985"/>
<accession>B0D5P0</accession>
<dbReference type="Proteomes" id="UP000001194">
    <property type="component" value="Unassembled WGS sequence"/>
</dbReference>
<gene>
    <name evidence="1" type="ORF">LACBIDRAFT_317985</name>
</gene>
<reference evidence="1 2" key="1">
    <citation type="journal article" date="2008" name="Nature">
        <title>The genome of Laccaria bicolor provides insights into mycorrhizal symbiosis.</title>
        <authorList>
            <person name="Martin F."/>
            <person name="Aerts A."/>
            <person name="Ahren D."/>
            <person name="Brun A."/>
            <person name="Danchin E.G.J."/>
            <person name="Duchaussoy F."/>
            <person name="Gibon J."/>
            <person name="Kohler A."/>
            <person name="Lindquist E."/>
            <person name="Pereda V."/>
            <person name="Salamov A."/>
            <person name="Shapiro H.J."/>
            <person name="Wuyts J."/>
            <person name="Blaudez D."/>
            <person name="Buee M."/>
            <person name="Brokstein P."/>
            <person name="Canbaeck B."/>
            <person name="Cohen D."/>
            <person name="Courty P.E."/>
            <person name="Coutinho P.M."/>
            <person name="Delaruelle C."/>
            <person name="Detter J.C."/>
            <person name="Deveau A."/>
            <person name="DiFazio S."/>
            <person name="Duplessis S."/>
            <person name="Fraissinet-Tachet L."/>
            <person name="Lucic E."/>
            <person name="Frey-Klett P."/>
            <person name="Fourrey C."/>
            <person name="Feussner I."/>
            <person name="Gay G."/>
            <person name="Grimwood J."/>
            <person name="Hoegger P.J."/>
            <person name="Jain P."/>
            <person name="Kilaru S."/>
            <person name="Labbe J."/>
            <person name="Lin Y.C."/>
            <person name="Legue V."/>
            <person name="Le Tacon F."/>
            <person name="Marmeisse R."/>
            <person name="Melayah D."/>
            <person name="Montanini B."/>
            <person name="Muratet M."/>
            <person name="Nehls U."/>
            <person name="Niculita-Hirzel H."/>
            <person name="Oudot-Le Secq M.P."/>
            <person name="Peter M."/>
            <person name="Quesneville H."/>
            <person name="Rajashekar B."/>
            <person name="Reich M."/>
            <person name="Rouhier N."/>
            <person name="Schmutz J."/>
            <person name="Yin T."/>
            <person name="Chalot M."/>
            <person name="Henrissat B."/>
            <person name="Kuees U."/>
            <person name="Lucas S."/>
            <person name="Van de Peer Y."/>
            <person name="Podila G.K."/>
            <person name="Polle A."/>
            <person name="Pukkila P.J."/>
            <person name="Richardson P.M."/>
            <person name="Rouze P."/>
            <person name="Sanders I.R."/>
            <person name="Stajich J.E."/>
            <person name="Tunlid A."/>
            <person name="Tuskan G."/>
            <person name="Grigoriev I.V."/>
        </authorList>
    </citation>
    <scope>NUCLEOTIDE SEQUENCE [LARGE SCALE GENOMIC DNA]</scope>
    <source>
        <strain evidence="2">S238N-H82 / ATCC MYA-4686</strain>
    </source>
</reference>
<dbReference type="InParanoid" id="B0D5P0"/>
<evidence type="ECO:0000313" key="2">
    <source>
        <dbReference type="Proteomes" id="UP000001194"/>
    </source>
</evidence>
<proteinExistence type="predicted"/>
<dbReference type="HOGENOM" id="CLU_2133939_0_0_1"/>
<sequence>MRNEVSYYRGSTSHHIEVCLGETRIMSCRSDSGIGAIKRTRLLRRDGRHLLGTVGSVPLAGPPDVMLEADSGSGLARKQTVQEDQPTTECHGEIVQRPIEIGLVDNLKVRGGN</sequence>